<accession>A0A1E3PSU1</accession>
<protein>
    <submittedName>
        <fullName evidence="1">Uncharacterized protein</fullName>
    </submittedName>
</protein>
<keyword evidence="2" id="KW-1185">Reference proteome</keyword>
<evidence type="ECO:0000313" key="2">
    <source>
        <dbReference type="Proteomes" id="UP000095009"/>
    </source>
</evidence>
<proteinExistence type="predicted"/>
<sequence>MTTKRPPGSPAISTPPLVSSALLSKVFDNNNSCSSQYTVFKGLRPHKGLKNDGTEPEKPLSWRDYALLVDKYERNQQFYKVQASCASQVSLQDRLALGSSKPLSAPCDYVLCHYCQRSVLSVTFASHLKNDCQSARQEL</sequence>
<dbReference type="Proteomes" id="UP000095009">
    <property type="component" value="Unassembled WGS sequence"/>
</dbReference>
<feature type="non-terminal residue" evidence="1">
    <location>
        <position position="139"/>
    </location>
</feature>
<evidence type="ECO:0000313" key="1">
    <source>
        <dbReference type="EMBL" id="ODQ68491.1"/>
    </source>
</evidence>
<gene>
    <name evidence="1" type="ORF">NADFUDRAFT_45046</name>
</gene>
<dbReference type="AlphaFoldDB" id="A0A1E3PSU1"/>
<reference evidence="1 2" key="1">
    <citation type="journal article" date="2016" name="Proc. Natl. Acad. Sci. U.S.A.">
        <title>Comparative genomics of biotechnologically important yeasts.</title>
        <authorList>
            <person name="Riley R."/>
            <person name="Haridas S."/>
            <person name="Wolfe K.H."/>
            <person name="Lopes M.R."/>
            <person name="Hittinger C.T."/>
            <person name="Goeker M."/>
            <person name="Salamov A.A."/>
            <person name="Wisecaver J.H."/>
            <person name="Long T.M."/>
            <person name="Calvey C.H."/>
            <person name="Aerts A.L."/>
            <person name="Barry K.W."/>
            <person name="Choi C."/>
            <person name="Clum A."/>
            <person name="Coughlan A.Y."/>
            <person name="Deshpande S."/>
            <person name="Douglass A.P."/>
            <person name="Hanson S.J."/>
            <person name="Klenk H.-P."/>
            <person name="LaButti K.M."/>
            <person name="Lapidus A."/>
            <person name="Lindquist E.A."/>
            <person name="Lipzen A.M."/>
            <person name="Meier-Kolthoff J.P."/>
            <person name="Ohm R.A."/>
            <person name="Otillar R.P."/>
            <person name="Pangilinan J.L."/>
            <person name="Peng Y."/>
            <person name="Rokas A."/>
            <person name="Rosa C.A."/>
            <person name="Scheuner C."/>
            <person name="Sibirny A.A."/>
            <person name="Slot J.C."/>
            <person name="Stielow J.B."/>
            <person name="Sun H."/>
            <person name="Kurtzman C.P."/>
            <person name="Blackwell M."/>
            <person name="Grigoriev I.V."/>
            <person name="Jeffries T.W."/>
        </authorList>
    </citation>
    <scope>NUCLEOTIDE SEQUENCE [LARGE SCALE GENOMIC DNA]</scope>
    <source>
        <strain evidence="1 2">DSM 6958</strain>
    </source>
</reference>
<name>A0A1E3PSU1_9ASCO</name>
<dbReference type="EMBL" id="KV454406">
    <property type="protein sequence ID" value="ODQ68491.1"/>
    <property type="molecule type" value="Genomic_DNA"/>
</dbReference>
<organism evidence="1 2">
    <name type="scientific">Nadsonia fulvescens var. elongata DSM 6958</name>
    <dbReference type="NCBI Taxonomy" id="857566"/>
    <lineage>
        <taxon>Eukaryota</taxon>
        <taxon>Fungi</taxon>
        <taxon>Dikarya</taxon>
        <taxon>Ascomycota</taxon>
        <taxon>Saccharomycotina</taxon>
        <taxon>Dipodascomycetes</taxon>
        <taxon>Dipodascales</taxon>
        <taxon>Dipodascales incertae sedis</taxon>
        <taxon>Nadsonia</taxon>
    </lineage>
</organism>